<evidence type="ECO:0000256" key="1">
    <source>
        <dbReference type="ARBA" id="ARBA00022670"/>
    </source>
</evidence>
<comment type="caution">
    <text evidence="5">The sequence shown here is derived from an EMBL/GenBank/DDBJ whole genome shotgun (WGS) entry which is preliminary data.</text>
</comment>
<reference evidence="5" key="1">
    <citation type="submission" date="2021-01" db="EMBL/GenBank/DDBJ databases">
        <title>Modified the classification status of verrucomicrobia.</title>
        <authorList>
            <person name="Feng X."/>
        </authorList>
    </citation>
    <scope>NUCLEOTIDE SEQUENCE</scope>
    <source>
        <strain evidence="5">KCTC 13126</strain>
    </source>
</reference>
<feature type="compositionally biased region" description="Polar residues" evidence="3">
    <location>
        <begin position="313"/>
        <end position="323"/>
    </location>
</feature>
<dbReference type="PRINTS" id="PR00834">
    <property type="entry name" value="PROTEASES2C"/>
</dbReference>
<dbReference type="GO" id="GO:0004252">
    <property type="term" value="F:serine-type endopeptidase activity"/>
    <property type="evidence" value="ECO:0007669"/>
    <property type="project" value="InterPro"/>
</dbReference>
<dbReference type="AlphaFoldDB" id="A0A934S155"/>
<evidence type="ECO:0000256" key="4">
    <source>
        <dbReference type="SAM" id="SignalP"/>
    </source>
</evidence>
<dbReference type="SUPFAM" id="SSF50494">
    <property type="entry name" value="Trypsin-like serine proteases"/>
    <property type="match status" value="1"/>
</dbReference>
<dbReference type="Proteomes" id="UP000617628">
    <property type="component" value="Unassembled WGS sequence"/>
</dbReference>
<feature type="region of interest" description="Disordered" evidence="3">
    <location>
        <begin position="302"/>
        <end position="323"/>
    </location>
</feature>
<dbReference type="PANTHER" id="PTHR43343">
    <property type="entry name" value="PEPTIDASE S12"/>
    <property type="match status" value="1"/>
</dbReference>
<organism evidence="5 6">
    <name type="scientific">Pelagicoccus mobilis</name>
    <dbReference type="NCBI Taxonomy" id="415221"/>
    <lineage>
        <taxon>Bacteria</taxon>
        <taxon>Pseudomonadati</taxon>
        <taxon>Verrucomicrobiota</taxon>
        <taxon>Opitutia</taxon>
        <taxon>Puniceicoccales</taxon>
        <taxon>Pelagicoccaceae</taxon>
        <taxon>Pelagicoccus</taxon>
    </lineage>
</organism>
<evidence type="ECO:0000256" key="3">
    <source>
        <dbReference type="SAM" id="MobiDB-lite"/>
    </source>
</evidence>
<feature type="signal peptide" evidence="4">
    <location>
        <begin position="1"/>
        <end position="19"/>
    </location>
</feature>
<dbReference type="EMBL" id="JAENIL010000041">
    <property type="protein sequence ID" value="MBK1879104.1"/>
    <property type="molecule type" value="Genomic_DNA"/>
</dbReference>
<keyword evidence="6" id="KW-1185">Reference proteome</keyword>
<keyword evidence="1" id="KW-0645">Protease</keyword>
<protein>
    <submittedName>
        <fullName evidence="5">Trypsin-like peptidase domain-containing protein</fullName>
    </submittedName>
</protein>
<feature type="chain" id="PRO_5037381655" evidence="4">
    <location>
        <begin position="20"/>
        <end position="323"/>
    </location>
</feature>
<dbReference type="Pfam" id="PF13365">
    <property type="entry name" value="Trypsin_2"/>
    <property type="match status" value="1"/>
</dbReference>
<dbReference type="GO" id="GO:0006508">
    <property type="term" value="P:proteolysis"/>
    <property type="evidence" value="ECO:0007669"/>
    <property type="project" value="UniProtKB-KW"/>
</dbReference>
<dbReference type="InterPro" id="IPR009003">
    <property type="entry name" value="Peptidase_S1_PA"/>
</dbReference>
<dbReference type="RefSeq" id="WP_200357318.1">
    <property type="nucleotide sequence ID" value="NZ_JAENIL010000041.1"/>
</dbReference>
<dbReference type="InterPro" id="IPR051201">
    <property type="entry name" value="Chloro_Bact_Ser_Proteases"/>
</dbReference>
<sequence>MRKYFAAMAAIVIATNLTAVGFDRLTFQNGTEIVAEILKQDDEFVVLDLGFDVLKIPSEQVLTIEKADPEERVEQTTGTALYATGRLNAAPVNELVKRYGDSVVMVKTPSGLGSGFFISESGYLITNYHVIERETAVTVSIFNKTDSGYERKELKKVRIVALHPVRDLALLQIDEEEAEDVAIKPVVLAEGDGVDVGSLVFAIGNPLGLERSVSQGIVSSRTRSIGYLRFIQTDAAINPGNSGGPLFNARGEVIGVACAGHAMFAGLAFGIPVQELISFLENKETYLYDASFPQNGVKYLAPPFRESMEEPEPTNSQSSEEQK</sequence>
<keyword evidence="2" id="KW-0378">Hydrolase</keyword>
<evidence type="ECO:0000256" key="2">
    <source>
        <dbReference type="ARBA" id="ARBA00022801"/>
    </source>
</evidence>
<dbReference type="PANTHER" id="PTHR43343:SF3">
    <property type="entry name" value="PROTEASE DO-LIKE 8, CHLOROPLASTIC"/>
    <property type="match status" value="1"/>
</dbReference>
<evidence type="ECO:0000313" key="6">
    <source>
        <dbReference type="Proteomes" id="UP000617628"/>
    </source>
</evidence>
<gene>
    <name evidence="5" type="ORF">JIN87_19625</name>
</gene>
<keyword evidence="4" id="KW-0732">Signal</keyword>
<evidence type="ECO:0000313" key="5">
    <source>
        <dbReference type="EMBL" id="MBK1879104.1"/>
    </source>
</evidence>
<name>A0A934S155_9BACT</name>
<dbReference type="Gene3D" id="2.40.10.120">
    <property type="match status" value="1"/>
</dbReference>
<accession>A0A934S155</accession>
<dbReference type="InterPro" id="IPR001940">
    <property type="entry name" value="Peptidase_S1C"/>
</dbReference>
<proteinExistence type="predicted"/>